<dbReference type="EMBL" id="AP025628">
    <property type="protein sequence ID" value="BDG59873.1"/>
    <property type="molecule type" value="Genomic_DNA"/>
</dbReference>
<evidence type="ECO:0000313" key="3">
    <source>
        <dbReference type="Proteomes" id="UP001163687"/>
    </source>
</evidence>
<evidence type="ECO:0000313" key="2">
    <source>
        <dbReference type="EMBL" id="BDG59873.1"/>
    </source>
</evidence>
<keyword evidence="1" id="KW-1133">Transmembrane helix</keyword>
<dbReference type="KEGG" id="cmic:caldi_09630"/>
<keyword evidence="3" id="KW-1185">Reference proteome</keyword>
<dbReference type="RefSeq" id="WP_264843957.1">
    <property type="nucleotide sequence ID" value="NZ_AP025628.1"/>
</dbReference>
<gene>
    <name evidence="2" type="ORF">caldi_09630</name>
</gene>
<organism evidence="2 3">
    <name type="scientific">Caldinitratiruptor microaerophilus</name>
    <dbReference type="NCBI Taxonomy" id="671077"/>
    <lineage>
        <taxon>Bacteria</taxon>
        <taxon>Bacillati</taxon>
        <taxon>Bacillota</taxon>
        <taxon>Clostridia</taxon>
        <taxon>Eubacteriales</taxon>
        <taxon>Symbiobacteriaceae</taxon>
        <taxon>Caldinitratiruptor</taxon>
    </lineage>
</organism>
<dbReference type="NCBIfam" id="TIGR02848">
    <property type="entry name" value="spore_III_AC"/>
    <property type="match status" value="1"/>
</dbReference>
<keyword evidence="1" id="KW-0812">Transmembrane</keyword>
<evidence type="ECO:0000256" key="1">
    <source>
        <dbReference type="SAM" id="Phobius"/>
    </source>
</evidence>
<protein>
    <submittedName>
        <fullName evidence="2">Stage III sporulation protein AC</fullName>
    </submittedName>
</protein>
<dbReference type="Pfam" id="PF06686">
    <property type="entry name" value="SpoIIIAC"/>
    <property type="match status" value="1"/>
</dbReference>
<accession>A0AA35CK47</accession>
<dbReference type="AlphaFoldDB" id="A0AA35CK47"/>
<dbReference type="InterPro" id="IPR025664">
    <property type="entry name" value="Spore_III_AC/AD"/>
</dbReference>
<feature type="transmembrane region" description="Helical" evidence="1">
    <location>
        <begin position="6"/>
        <end position="23"/>
    </location>
</feature>
<dbReference type="InterPro" id="IPR009570">
    <property type="entry name" value="Spore_III_AC"/>
</dbReference>
<name>A0AA35CK47_9FIRM</name>
<proteinExistence type="predicted"/>
<keyword evidence="1" id="KW-0472">Membrane</keyword>
<reference evidence="2" key="1">
    <citation type="submission" date="2022-03" db="EMBL/GenBank/DDBJ databases">
        <title>Complete genome sequence of Caldinitratiruptor microaerophilus.</title>
        <authorList>
            <person name="Mukaiyama R."/>
            <person name="Nishiyama T."/>
            <person name="Ueda K."/>
        </authorList>
    </citation>
    <scope>NUCLEOTIDE SEQUENCE</scope>
    <source>
        <strain evidence="2">JCM 16183</strain>
    </source>
</reference>
<feature type="transmembrane region" description="Helical" evidence="1">
    <location>
        <begin position="32"/>
        <end position="55"/>
    </location>
</feature>
<dbReference type="Proteomes" id="UP001163687">
    <property type="component" value="Chromosome"/>
</dbReference>
<sequence>MDVEVIMKIGAIGILVAALFVVLKQAGREEHGLLVTIVGVVVVLTMVMTLVARFFETVRTIFRLY</sequence>